<dbReference type="GO" id="GO:0050661">
    <property type="term" value="F:NADP binding"/>
    <property type="evidence" value="ECO:0007669"/>
    <property type="project" value="InterPro"/>
</dbReference>
<proteinExistence type="inferred from homology"/>
<dbReference type="InterPro" id="IPR020946">
    <property type="entry name" value="Flavin_mOase-like"/>
</dbReference>
<gene>
    <name evidence="7" type="ORF">GCM10010274_65950</name>
</gene>
<dbReference type="GO" id="GO:0050660">
    <property type="term" value="F:flavin adenine dinucleotide binding"/>
    <property type="evidence" value="ECO:0007669"/>
    <property type="project" value="InterPro"/>
</dbReference>
<evidence type="ECO:0000256" key="4">
    <source>
        <dbReference type="ARBA" id="ARBA00022827"/>
    </source>
</evidence>
<dbReference type="PANTHER" id="PTHR23023">
    <property type="entry name" value="DIMETHYLANILINE MONOOXYGENASE"/>
    <property type="match status" value="1"/>
</dbReference>
<sequence length="459" mass="50948">MAEPQVDPRPVAVIGAGPSGLASLKSLTDLGIPCVAYEAHSGVGGIWDIENPRSSVYRNTHTITSREVTGYADLPMDRGLPAYPRHDQVRDYLGQYAERFDLLRLIRFDSDVTQVERLSDGWRVTTADGESHEHSALIIANGHNWHPYLPSFSGKFDGEILHSRDYTDAAALAGKRVLVVGAGNSGCDIAVEAAGVTDHVAISMRRGYHFFPKFIFGKPADQVSESSQHLRLPPPVARAVYRTMLKLSIGRPEQFGLPKPDHEPLESPPIVNSLLPYYCAHGRVKVRKAPVRFDGKFVEFSDGTSEEYDAIILATGFRIHIPFVGEEHLDWVKGRPDFYLLAFSPRYDDLFIAGMTDGTGGHFPTVELQSRVIAGYLAAKKRDPEAARRFDELKRARDVDITGGINFLESRRNLTQFELTTYLRILRDHLAVLGGQDTTYARRPSLLQQAAALLQGGRK</sequence>
<dbReference type="InterPro" id="IPR050346">
    <property type="entry name" value="FMO-like"/>
</dbReference>
<reference evidence="7" key="2">
    <citation type="submission" date="2020-09" db="EMBL/GenBank/DDBJ databases">
        <authorList>
            <person name="Sun Q."/>
            <person name="Ohkuma M."/>
        </authorList>
    </citation>
    <scope>NUCLEOTIDE SEQUENCE</scope>
    <source>
        <strain evidence="7">JCM 4391</strain>
    </source>
</reference>
<keyword evidence="5" id="KW-0521">NADP</keyword>
<dbReference type="Pfam" id="PF00743">
    <property type="entry name" value="FMO-like"/>
    <property type="match status" value="1"/>
</dbReference>
<keyword evidence="4" id="KW-0274">FAD</keyword>
<evidence type="ECO:0000256" key="5">
    <source>
        <dbReference type="ARBA" id="ARBA00022857"/>
    </source>
</evidence>
<dbReference type="InterPro" id="IPR000960">
    <property type="entry name" value="Flavin_mOase"/>
</dbReference>
<dbReference type="AlphaFoldDB" id="A0A918M8C4"/>
<dbReference type="EMBL" id="BMTP01000037">
    <property type="protein sequence ID" value="GGU68447.1"/>
    <property type="molecule type" value="Genomic_DNA"/>
</dbReference>
<evidence type="ECO:0000256" key="2">
    <source>
        <dbReference type="ARBA" id="ARBA00010139"/>
    </source>
</evidence>
<keyword evidence="3" id="KW-0285">Flavoprotein</keyword>
<evidence type="ECO:0000256" key="3">
    <source>
        <dbReference type="ARBA" id="ARBA00022630"/>
    </source>
</evidence>
<evidence type="ECO:0000256" key="1">
    <source>
        <dbReference type="ARBA" id="ARBA00009183"/>
    </source>
</evidence>
<name>A0A918M8C4_9ACTN</name>
<accession>A0A918M8C4</accession>
<keyword evidence="8" id="KW-1185">Reference proteome</keyword>
<comment type="caution">
    <text evidence="7">The sequence shown here is derived from an EMBL/GenBank/DDBJ whole genome shotgun (WGS) entry which is preliminary data.</text>
</comment>
<keyword evidence="7" id="KW-0503">Monooxygenase</keyword>
<comment type="similarity">
    <text evidence="1">Belongs to the FMO family.</text>
</comment>
<dbReference type="GO" id="GO:0004499">
    <property type="term" value="F:N,N-dimethylaniline monooxygenase activity"/>
    <property type="evidence" value="ECO:0007669"/>
    <property type="project" value="InterPro"/>
</dbReference>
<dbReference type="InterPro" id="IPR036188">
    <property type="entry name" value="FAD/NAD-bd_sf"/>
</dbReference>
<dbReference type="Proteomes" id="UP000636661">
    <property type="component" value="Unassembled WGS sequence"/>
</dbReference>
<keyword evidence="6" id="KW-0560">Oxidoreductase</keyword>
<dbReference type="Gene3D" id="3.50.50.60">
    <property type="entry name" value="FAD/NAD(P)-binding domain"/>
    <property type="match status" value="1"/>
</dbReference>
<protein>
    <submittedName>
        <fullName evidence="7">Monooxygenase</fullName>
    </submittedName>
</protein>
<reference evidence="7" key="1">
    <citation type="journal article" date="2014" name="Int. J. Syst. Evol. Microbiol.">
        <title>Complete genome sequence of Corynebacterium casei LMG S-19264T (=DSM 44701T), isolated from a smear-ripened cheese.</title>
        <authorList>
            <consortium name="US DOE Joint Genome Institute (JGI-PGF)"/>
            <person name="Walter F."/>
            <person name="Albersmeier A."/>
            <person name="Kalinowski J."/>
            <person name="Ruckert C."/>
        </authorList>
    </citation>
    <scope>NUCLEOTIDE SEQUENCE</scope>
    <source>
        <strain evidence="7">JCM 4391</strain>
    </source>
</reference>
<dbReference type="SUPFAM" id="SSF51905">
    <property type="entry name" value="FAD/NAD(P)-binding domain"/>
    <property type="match status" value="2"/>
</dbReference>
<dbReference type="RefSeq" id="WP_189554915.1">
    <property type="nucleotide sequence ID" value="NZ_BMTP01000037.1"/>
</dbReference>
<comment type="similarity">
    <text evidence="2">Belongs to the FAD-binding monooxygenase family.</text>
</comment>
<dbReference type="PIRSF" id="PIRSF000332">
    <property type="entry name" value="FMO"/>
    <property type="match status" value="1"/>
</dbReference>
<evidence type="ECO:0000256" key="6">
    <source>
        <dbReference type="ARBA" id="ARBA00023002"/>
    </source>
</evidence>
<evidence type="ECO:0000313" key="7">
    <source>
        <dbReference type="EMBL" id="GGU68447.1"/>
    </source>
</evidence>
<organism evidence="7 8">
    <name type="scientific">Streptomyces lavendofoliae</name>
    <dbReference type="NCBI Taxonomy" id="67314"/>
    <lineage>
        <taxon>Bacteria</taxon>
        <taxon>Bacillati</taxon>
        <taxon>Actinomycetota</taxon>
        <taxon>Actinomycetes</taxon>
        <taxon>Kitasatosporales</taxon>
        <taxon>Streptomycetaceae</taxon>
        <taxon>Streptomyces</taxon>
    </lineage>
</organism>
<evidence type="ECO:0000313" key="8">
    <source>
        <dbReference type="Proteomes" id="UP000636661"/>
    </source>
</evidence>
<dbReference type="PRINTS" id="PR00370">
    <property type="entry name" value="FMOXYGENASE"/>
</dbReference>